<evidence type="ECO:0000256" key="6">
    <source>
        <dbReference type="ARBA" id="ARBA00023136"/>
    </source>
</evidence>
<feature type="transmembrane region" description="Helical" evidence="8">
    <location>
        <begin position="76"/>
        <end position="94"/>
    </location>
</feature>
<keyword evidence="5 8" id="KW-1133">Transmembrane helix</keyword>
<dbReference type="Pfam" id="PF03458">
    <property type="entry name" value="Gly_transporter"/>
    <property type="match status" value="2"/>
</dbReference>
<keyword evidence="4 8" id="KW-0812">Transmembrane</keyword>
<comment type="subcellular location">
    <subcellularLocation>
        <location evidence="1">Cell membrane</location>
        <topology evidence="1">Multi-pass membrane protein</topology>
    </subcellularLocation>
</comment>
<name>A0A930YRS4_9ACTN</name>
<dbReference type="GO" id="GO:0005886">
    <property type="term" value="C:plasma membrane"/>
    <property type="evidence" value="ECO:0007669"/>
    <property type="project" value="UniProtKB-SubCell"/>
</dbReference>
<proteinExistence type="inferred from homology"/>
<gene>
    <name evidence="10" type="ORF">HXK26_00670</name>
</gene>
<comment type="caution">
    <text evidence="10">The sequence shown here is derived from an EMBL/GenBank/DDBJ whole genome shotgun (WGS) entry which is preliminary data.</text>
</comment>
<keyword evidence="6 8" id="KW-0472">Membrane</keyword>
<dbReference type="Proteomes" id="UP000698335">
    <property type="component" value="Unassembled WGS sequence"/>
</dbReference>
<feature type="domain" description="Glycine transporter" evidence="9">
    <location>
        <begin position="106"/>
        <end position="178"/>
    </location>
</feature>
<evidence type="ECO:0000256" key="3">
    <source>
        <dbReference type="ARBA" id="ARBA00022475"/>
    </source>
</evidence>
<accession>A0A930YRS4</accession>
<dbReference type="InterPro" id="IPR005115">
    <property type="entry name" value="Gly_transporter"/>
</dbReference>
<organism evidence="10 11">
    <name type="scientific">Lancefieldella rimae</name>
    <dbReference type="NCBI Taxonomy" id="1383"/>
    <lineage>
        <taxon>Bacteria</taxon>
        <taxon>Bacillati</taxon>
        <taxon>Actinomycetota</taxon>
        <taxon>Coriobacteriia</taxon>
        <taxon>Coriobacteriales</taxon>
        <taxon>Atopobiaceae</taxon>
        <taxon>Lancefieldella</taxon>
    </lineage>
</organism>
<feature type="transmembrane region" description="Helical" evidence="8">
    <location>
        <begin position="12"/>
        <end position="37"/>
    </location>
</feature>
<dbReference type="EMBL" id="JABZGW010000010">
    <property type="protein sequence ID" value="MBF4807201.1"/>
    <property type="molecule type" value="Genomic_DNA"/>
</dbReference>
<dbReference type="AlphaFoldDB" id="A0A930YRS4"/>
<feature type="domain" description="Glycine transporter" evidence="9">
    <location>
        <begin position="20"/>
        <end position="93"/>
    </location>
</feature>
<evidence type="ECO:0000256" key="4">
    <source>
        <dbReference type="ARBA" id="ARBA00022692"/>
    </source>
</evidence>
<dbReference type="PANTHER" id="PTHR30506">
    <property type="entry name" value="INNER MEMBRANE PROTEIN"/>
    <property type="match status" value="1"/>
</dbReference>
<dbReference type="PANTHER" id="PTHR30506:SF3">
    <property type="entry name" value="UPF0126 INNER MEMBRANE PROTEIN YADS-RELATED"/>
    <property type="match status" value="1"/>
</dbReference>
<protein>
    <submittedName>
        <fullName evidence="10">TRIC cation channel family protein</fullName>
    </submittedName>
</protein>
<feature type="transmembrane region" description="Helical" evidence="8">
    <location>
        <begin position="44"/>
        <end position="61"/>
    </location>
</feature>
<evidence type="ECO:0000256" key="1">
    <source>
        <dbReference type="ARBA" id="ARBA00004651"/>
    </source>
</evidence>
<evidence type="ECO:0000256" key="2">
    <source>
        <dbReference type="ARBA" id="ARBA00008193"/>
    </source>
</evidence>
<feature type="region of interest" description="Disordered" evidence="7">
    <location>
        <begin position="233"/>
        <end position="255"/>
    </location>
</feature>
<reference evidence="10" key="1">
    <citation type="submission" date="2020-04" db="EMBL/GenBank/DDBJ databases">
        <title>Deep metagenomics examines the oral microbiome during advanced dental caries in children, revealing novel taxa and co-occurrences with host molecules.</title>
        <authorList>
            <person name="Baker J.L."/>
            <person name="Morton J.T."/>
            <person name="Dinis M."/>
            <person name="Alvarez R."/>
            <person name="Tran N.C."/>
            <person name="Knight R."/>
            <person name="Edlund A."/>
        </authorList>
    </citation>
    <scope>NUCLEOTIDE SEQUENCE</scope>
    <source>
        <strain evidence="10">JCVI_38_bin.5</strain>
    </source>
</reference>
<evidence type="ECO:0000256" key="5">
    <source>
        <dbReference type="ARBA" id="ARBA00022989"/>
    </source>
</evidence>
<evidence type="ECO:0000256" key="8">
    <source>
        <dbReference type="SAM" id="Phobius"/>
    </source>
</evidence>
<keyword evidence="3" id="KW-1003">Cell membrane</keyword>
<feature type="transmembrane region" description="Helical" evidence="8">
    <location>
        <begin position="131"/>
        <end position="151"/>
    </location>
</feature>
<evidence type="ECO:0000259" key="9">
    <source>
        <dbReference type="Pfam" id="PF03458"/>
    </source>
</evidence>
<comment type="similarity">
    <text evidence="2">Belongs to the UPF0126 family.</text>
</comment>
<evidence type="ECO:0000313" key="11">
    <source>
        <dbReference type="Proteomes" id="UP000698335"/>
    </source>
</evidence>
<sequence length="255" mass="27515">MPPFFSPYGMDYISVAVPSWLDLATVIVGALAGIIVARERHLDLVGFVGLGLLGGLGGGLIRDVMMQHGGVYMLDSPYAIPAAVLTALVIFLFPRPLDVFPRALEWVDIISVALFAVVGTDKALIYHLLPMSVILMGSVTGVGGGMLRDVFLGDIPRIFQRSNLYAFCAVAGSTSYWASVTCAHISKPWAAIICVAVTVGLRRWSLRYGVLSPADVDLTPHVMKRIRKFQKPGSKLTREGHVGGGTSQTHDTHRK</sequence>
<evidence type="ECO:0000313" key="10">
    <source>
        <dbReference type="EMBL" id="MBF4807201.1"/>
    </source>
</evidence>
<evidence type="ECO:0000256" key="7">
    <source>
        <dbReference type="SAM" id="MobiDB-lite"/>
    </source>
</evidence>